<dbReference type="Proteomes" id="UP000016368">
    <property type="component" value="Unassembled WGS sequence"/>
</dbReference>
<organism evidence="1 2">
    <name type="scientific">Hylemonella gracilis ATCC 19624</name>
    <dbReference type="NCBI Taxonomy" id="887062"/>
    <lineage>
        <taxon>Bacteria</taxon>
        <taxon>Pseudomonadati</taxon>
        <taxon>Pseudomonadota</taxon>
        <taxon>Betaproteobacteria</taxon>
        <taxon>Burkholderiales</taxon>
        <taxon>Comamonadaceae</taxon>
        <taxon>Hylemonella</taxon>
    </lineage>
</organism>
<dbReference type="EMBL" id="AEGR01000056">
    <property type="protein sequence ID" value="EGI76887.1"/>
    <property type="molecule type" value="Genomic_DNA"/>
</dbReference>
<gene>
    <name evidence="1" type="ORF">HGR_08944</name>
</gene>
<evidence type="ECO:0000313" key="2">
    <source>
        <dbReference type="Proteomes" id="UP000016368"/>
    </source>
</evidence>
<dbReference type="eggNOG" id="ENOG5033AIE">
    <property type="taxonomic scope" value="Bacteria"/>
</dbReference>
<comment type="caution">
    <text evidence="1">The sequence shown here is derived from an EMBL/GenBank/DDBJ whole genome shotgun (WGS) entry which is preliminary data.</text>
</comment>
<dbReference type="STRING" id="887062.HGR_08944"/>
<dbReference type="InterPro" id="IPR046174">
    <property type="entry name" value="DUF6176"/>
</dbReference>
<accession>F3KTK8</accession>
<proteinExistence type="predicted"/>
<protein>
    <recommendedName>
        <fullName evidence="3">NIPSNAP domain-containing protein</fullName>
    </recommendedName>
</protein>
<dbReference type="AlphaFoldDB" id="F3KTK8"/>
<reference evidence="1 2" key="1">
    <citation type="journal article" date="2011" name="EMBO J.">
        <title>Structural diversity of bacterial flagellar motors.</title>
        <authorList>
            <person name="Chen S."/>
            <person name="Beeby M."/>
            <person name="Murphy G.E."/>
            <person name="Leadbetter J.R."/>
            <person name="Hendrixson D.R."/>
            <person name="Briegel A."/>
            <person name="Li Z."/>
            <person name="Shi J."/>
            <person name="Tocheva E.I."/>
            <person name="Muller A."/>
            <person name="Dobro M.J."/>
            <person name="Jensen G.J."/>
        </authorList>
    </citation>
    <scope>NUCLEOTIDE SEQUENCE [LARGE SCALE GENOMIC DNA]</scope>
    <source>
        <strain evidence="1 2">ATCC 19624</strain>
    </source>
</reference>
<evidence type="ECO:0000313" key="1">
    <source>
        <dbReference type="EMBL" id="EGI76887.1"/>
    </source>
</evidence>
<dbReference type="RefSeq" id="WP_006297844.1">
    <property type="nucleotide sequence ID" value="NZ_AEGR01000056.1"/>
</dbReference>
<evidence type="ECO:0008006" key="3">
    <source>
        <dbReference type="Google" id="ProtNLM"/>
    </source>
</evidence>
<dbReference type="OrthoDB" id="8910558at2"/>
<dbReference type="Pfam" id="PF19673">
    <property type="entry name" value="DUF6176"/>
    <property type="match status" value="1"/>
</dbReference>
<keyword evidence="2" id="KW-1185">Reference proteome</keyword>
<sequence>MKEVICVKVKLKPNSLERVRAWACEINARRPEALETLARESVWIESVFLDANPLGDYLIYYMRADSLDRATTAALESTAAIDAFHKSFKRETWSEVQKLELLVDLQRTSE</sequence>
<name>F3KTK8_9BURK</name>